<dbReference type="Proteomes" id="UP001491310">
    <property type="component" value="Unassembled WGS sequence"/>
</dbReference>
<dbReference type="SUPFAM" id="SSF53807">
    <property type="entry name" value="Helical backbone' metal receptor"/>
    <property type="match status" value="1"/>
</dbReference>
<dbReference type="InterPro" id="IPR029062">
    <property type="entry name" value="Class_I_gatase-like"/>
</dbReference>
<gene>
    <name evidence="9" type="ORF">WJX75_002361</name>
</gene>
<keyword evidence="3" id="KW-0547">Nucleotide-binding</keyword>
<dbReference type="InterPro" id="IPR002586">
    <property type="entry name" value="CobQ/CobB/MinD/ParA_Nub-bd_dom"/>
</dbReference>
<organism evidence="9 10">
    <name type="scientific">Coccomyxa subellipsoidea</name>
    <dbReference type="NCBI Taxonomy" id="248742"/>
    <lineage>
        <taxon>Eukaryota</taxon>
        <taxon>Viridiplantae</taxon>
        <taxon>Chlorophyta</taxon>
        <taxon>core chlorophytes</taxon>
        <taxon>Trebouxiophyceae</taxon>
        <taxon>Trebouxiophyceae incertae sedis</taxon>
        <taxon>Coccomyxaceae</taxon>
        <taxon>Coccomyxa</taxon>
    </lineage>
</organism>
<keyword evidence="6" id="KW-0315">Glutamine amidotransferase</keyword>
<dbReference type="InterPro" id="IPR002491">
    <property type="entry name" value="ABC_transptr_periplasmic_BD"/>
</dbReference>
<dbReference type="PROSITE" id="PS50983">
    <property type="entry name" value="FE_B12_PBP"/>
    <property type="match status" value="1"/>
</dbReference>
<comment type="cofactor">
    <cofactor evidence="1">
        <name>Mg(2+)</name>
        <dbReference type="ChEBI" id="CHEBI:18420"/>
    </cofactor>
</comment>
<dbReference type="EMBL" id="JALJOT010000005">
    <property type="protein sequence ID" value="KAK9914926.1"/>
    <property type="molecule type" value="Genomic_DNA"/>
</dbReference>
<name>A0ABR2YTD6_9CHLO</name>
<dbReference type="PANTHER" id="PTHR43873:SF1">
    <property type="entry name" value="COBYRINATE A,C-DIAMIDE SYNTHASE"/>
    <property type="match status" value="1"/>
</dbReference>
<dbReference type="InterPro" id="IPR027417">
    <property type="entry name" value="P-loop_NTPase"/>
</dbReference>
<dbReference type="NCBIfam" id="NF002204">
    <property type="entry name" value="PRK01077.1"/>
    <property type="match status" value="1"/>
</dbReference>
<sequence length="1819" mass="193069">MQSISSSRAADWIHIRDPTSHEVLPALQRLMASRQTIGKIQLEDAEALLRLLRQPTPQLHAGELQACSLVLLARFVTMQLRAPLRSRAQDSAPDDGAHRDLVASAIATAEQLCLAPDCSPRLAAAAICFLGCAIRGADELDRERCCRAAVETLHCKGHLLLGSGLVPGLIAAIGHLLSAVQGHLQTSLWVLACFLSMWSAQCSDAQGQAEASVLGVASIENMAPIYTTMRRVGSHTSNLQPAEASSFVSGTAQLLSNGALSTDRECQSGCVLAAGGLLEGCSRASPALPPHDAGLMLLDHIVSTSCRHAPAPQAAASCAVQYSGVHSLDMHSGQHEEQLQQRPGQRMQQAGDSLWRDASSMACMEAYQACRRPLPTPGALHCLLGTLLQSTLSLDGLFEAALEGRPPTVASAWLQRHLSGALMASGATCARIAADMYVAAEPHEQQAAQLAMHRFAVGVHERYRGYALLTPHSWLEAVDSGAVRQVLDKVFMCAVLLMSTFWDAASKPDSRLGDGQSRMAPEEVAVQLLDVLGHLQFCRMRLSVYSLLLQALLSATARSSEACQGLLLCLPPYAELVRASASGLPLWEADSVLASRMQFLMSMLGPCIPQLTQCKVRDIVCPAALLYLLHPHPPVASAAHQLFCAVLGRMDMKEEVVPYYVRRSLQGYPGRTPLAGLAAGCEAIARQLPVGSPALLFALRHLAQRAQQLLQQPGSAGATQQGLDLINLLAHLMLIVEFGVLPDALQALEDAVLGCDKDVAVEACSSIQQVLAGSDDYTRKILLVRCGVGKTSLVTAIMTVLRRRGMTVQGYKIGPDLCDPIQHEAATGRPSGTLDGWMLSREQNLATFHRHAEGADLCIVEGAAGLFDGRDGKSEEGSTAEMAKWLGAPVVLVLDTFEIGRSAAAMLKGYQAFDSSIRLEGLLLNRVADTEQIQRLEEAVEAAGIDVRVLGGVFKGDRGGMRELRRISEDGNAKKDSRPGLVRLVEDHVDIEALLNIASTANVPPPPAHLAAQPAPPQPRIRLGVAKDIAFGHCYSENLALLREAGAELVFFSPLVDSLPEGVAGLYFGGGCPERYAEELASNRQLMAAVHAFAEAGGVIYAEYAGLIYLSQSVQPIGSLPCSMAGVFPFRTHLTSSRLKRGYVEVTVEEACPLFSPGPPARGHVCHTAEILQERVVGGLAPGASSGSSVLRSTTSGRWESGEGWQPGYSALLNSAAAKPVQEGYSWKNVLASFVHLHFGSRPGLAAELVERCTAVDLFAVRAAAAAAAEAAGPRSFSADAMRASRGYSSAHVSPEGGTQFSGAPRPIFPVWSSPNLAAHMNRSFSEGVRDAFDRVSDMDRAMSIDTMAHHAKQHTFGGRPRSPSTTLSRAFSSDLLYRSPATSPLPGSPTQRSPYCTPPDEDPYLPTTASHQLPPPHPPTSSCAPLQQHHPSALGAHTASAPSLHQNGHMDYLPPSHSASLAIPRDRDRTMYASTSGRSSLEGGNGAWMRPAWHGPPSDSIVSLVPSATEILFALGLGHRVAGVTDLCDHPKEAASRHKVVRCSADCTSADGPSQRDPRNGGPGWTVDAEMLAREGPGLVLASDCGAACATDAHTVAEALQKAGLCGPHSSTRLLVLGPRTLGDALDSILEVGAAANAAAEAVRLVDKLRARLRAGAAEVAGAQSWPRVMVLESLQPLRIGGLWLPEMVDLSGGDQELLEPGAASRGISWDEVRAFAPEVLVVAGGAGGPAGAVSELAALPGWWGLPAVKAGCVYIVDAALLLRAGPRIVEGVEVLARILHPDVVLRRCPEKAVLKLALHGGQRCRQRLVPNYFLPFR</sequence>
<evidence type="ECO:0000313" key="9">
    <source>
        <dbReference type="EMBL" id="KAK9914926.1"/>
    </source>
</evidence>
<feature type="domain" description="Fe/B12 periplasmic-binding" evidence="8">
    <location>
        <begin position="1501"/>
        <end position="1785"/>
    </location>
</feature>
<dbReference type="NCBIfam" id="TIGR00379">
    <property type="entry name" value="cobB"/>
    <property type="match status" value="1"/>
</dbReference>
<dbReference type="Pfam" id="PF07685">
    <property type="entry name" value="GATase_3"/>
    <property type="match status" value="1"/>
</dbReference>
<dbReference type="Gene3D" id="3.40.50.300">
    <property type="entry name" value="P-loop containing nucleotide triphosphate hydrolases"/>
    <property type="match status" value="1"/>
</dbReference>
<evidence type="ECO:0000256" key="2">
    <source>
        <dbReference type="ARBA" id="ARBA00022598"/>
    </source>
</evidence>
<dbReference type="Pfam" id="PF01497">
    <property type="entry name" value="Peripla_BP_2"/>
    <property type="match status" value="1"/>
</dbReference>
<evidence type="ECO:0000256" key="7">
    <source>
        <dbReference type="SAM" id="MobiDB-lite"/>
    </source>
</evidence>
<dbReference type="SUPFAM" id="SSF52540">
    <property type="entry name" value="P-loop containing nucleoside triphosphate hydrolases"/>
    <property type="match status" value="1"/>
</dbReference>
<evidence type="ECO:0000256" key="4">
    <source>
        <dbReference type="ARBA" id="ARBA00022840"/>
    </source>
</evidence>
<dbReference type="InterPro" id="IPR004484">
    <property type="entry name" value="CbiA/CobB_synth"/>
</dbReference>
<proteinExistence type="predicted"/>
<comment type="caution">
    <text evidence="9">The sequence shown here is derived from an EMBL/GenBank/DDBJ whole genome shotgun (WGS) entry which is preliminary data.</text>
</comment>
<accession>A0ABR2YTD6</accession>
<evidence type="ECO:0000313" key="10">
    <source>
        <dbReference type="Proteomes" id="UP001491310"/>
    </source>
</evidence>
<keyword evidence="4" id="KW-0067">ATP-binding</keyword>
<keyword evidence="2" id="KW-0436">Ligase</keyword>
<evidence type="ECO:0000256" key="5">
    <source>
        <dbReference type="ARBA" id="ARBA00022842"/>
    </source>
</evidence>
<dbReference type="SUPFAM" id="SSF52317">
    <property type="entry name" value="Class I glutamine amidotransferase-like"/>
    <property type="match status" value="1"/>
</dbReference>
<dbReference type="PROSITE" id="PS51274">
    <property type="entry name" value="GATASE_COBBQ"/>
    <property type="match status" value="1"/>
</dbReference>
<evidence type="ECO:0000256" key="6">
    <source>
        <dbReference type="ARBA" id="ARBA00022962"/>
    </source>
</evidence>
<feature type="region of interest" description="Disordered" evidence="7">
    <location>
        <begin position="1378"/>
        <end position="1462"/>
    </location>
</feature>
<evidence type="ECO:0000256" key="3">
    <source>
        <dbReference type="ARBA" id="ARBA00022741"/>
    </source>
</evidence>
<keyword evidence="5" id="KW-0460">Magnesium</keyword>
<dbReference type="Gene3D" id="3.40.50.1980">
    <property type="entry name" value="Nitrogenase molybdenum iron protein domain"/>
    <property type="match status" value="2"/>
</dbReference>
<dbReference type="InterPro" id="IPR011698">
    <property type="entry name" value="GATase_3"/>
</dbReference>
<evidence type="ECO:0000256" key="1">
    <source>
        <dbReference type="ARBA" id="ARBA00001946"/>
    </source>
</evidence>
<reference evidence="9 10" key="1">
    <citation type="journal article" date="2024" name="Nat. Commun.">
        <title>Phylogenomics reveals the evolutionary origins of lichenization in chlorophyte algae.</title>
        <authorList>
            <person name="Puginier C."/>
            <person name="Libourel C."/>
            <person name="Otte J."/>
            <person name="Skaloud P."/>
            <person name="Haon M."/>
            <person name="Grisel S."/>
            <person name="Petersen M."/>
            <person name="Berrin J.G."/>
            <person name="Delaux P.M."/>
            <person name="Dal Grande F."/>
            <person name="Keller J."/>
        </authorList>
    </citation>
    <scope>NUCLEOTIDE SEQUENCE [LARGE SCALE GENOMIC DNA]</scope>
    <source>
        <strain evidence="9 10">SAG 216-7</strain>
    </source>
</reference>
<feature type="compositionally biased region" description="Low complexity" evidence="7">
    <location>
        <begin position="1182"/>
        <end position="1198"/>
    </location>
</feature>
<dbReference type="PANTHER" id="PTHR43873">
    <property type="entry name" value="COBYRINATE A,C-DIAMIDE SYNTHASE"/>
    <property type="match status" value="1"/>
</dbReference>
<evidence type="ECO:0000259" key="8">
    <source>
        <dbReference type="PROSITE" id="PS50983"/>
    </source>
</evidence>
<protein>
    <recommendedName>
        <fullName evidence="8">Fe/B12 periplasmic-binding domain-containing protein</fullName>
    </recommendedName>
</protein>
<keyword evidence="10" id="KW-1185">Reference proteome</keyword>
<feature type="region of interest" description="Disordered" evidence="7">
    <location>
        <begin position="1182"/>
        <end position="1202"/>
    </location>
</feature>
<dbReference type="Pfam" id="PF01656">
    <property type="entry name" value="CbiA"/>
    <property type="match status" value="1"/>
</dbReference>